<feature type="compositionally biased region" description="Acidic residues" evidence="2">
    <location>
        <begin position="112"/>
        <end position="122"/>
    </location>
</feature>
<feature type="region of interest" description="Disordered" evidence="2">
    <location>
        <begin position="1"/>
        <end position="141"/>
    </location>
</feature>
<proteinExistence type="predicted"/>
<feature type="transmembrane region" description="Helical" evidence="3">
    <location>
        <begin position="662"/>
        <end position="695"/>
    </location>
</feature>
<evidence type="ECO:0000256" key="1">
    <source>
        <dbReference type="PROSITE-ProRule" id="PRU00176"/>
    </source>
</evidence>
<evidence type="ECO:0000256" key="3">
    <source>
        <dbReference type="SAM" id="Phobius"/>
    </source>
</evidence>
<dbReference type="Gene3D" id="3.30.70.330">
    <property type="match status" value="1"/>
</dbReference>
<feature type="transmembrane region" description="Helical" evidence="3">
    <location>
        <begin position="197"/>
        <end position="217"/>
    </location>
</feature>
<feature type="region of interest" description="Disordered" evidence="2">
    <location>
        <begin position="834"/>
        <end position="901"/>
    </location>
</feature>
<dbReference type="EMBL" id="JAOAOG010000098">
    <property type="protein sequence ID" value="KAJ6249541.1"/>
    <property type="molecule type" value="Genomic_DNA"/>
</dbReference>
<reference evidence="5" key="1">
    <citation type="submission" date="2022-08" db="EMBL/GenBank/DDBJ databases">
        <title>Novel sulfate-reducing endosymbionts in the free-living metamonad Anaeramoeba.</title>
        <authorList>
            <person name="Jerlstrom-Hultqvist J."/>
            <person name="Cepicka I."/>
            <person name="Gallot-Lavallee L."/>
            <person name="Salas-Leiva D."/>
            <person name="Curtis B.A."/>
            <person name="Zahonova K."/>
            <person name="Pipaliya S."/>
            <person name="Dacks J."/>
            <person name="Roger A.J."/>
        </authorList>
    </citation>
    <scope>NUCLEOTIDE SEQUENCE</scope>
    <source>
        <strain evidence="5">Schooner1</strain>
    </source>
</reference>
<organism evidence="5 6">
    <name type="scientific">Anaeramoeba flamelloides</name>
    <dbReference type="NCBI Taxonomy" id="1746091"/>
    <lineage>
        <taxon>Eukaryota</taxon>
        <taxon>Metamonada</taxon>
        <taxon>Anaeramoebidae</taxon>
        <taxon>Anaeramoeba</taxon>
    </lineage>
</organism>
<evidence type="ECO:0000313" key="5">
    <source>
        <dbReference type="EMBL" id="KAJ6249541.1"/>
    </source>
</evidence>
<feature type="transmembrane region" description="Helical" evidence="3">
    <location>
        <begin position="715"/>
        <end position="736"/>
    </location>
</feature>
<keyword evidence="3 5" id="KW-0812">Transmembrane</keyword>
<feature type="compositionally biased region" description="Low complexity" evidence="2">
    <location>
        <begin position="16"/>
        <end position="27"/>
    </location>
</feature>
<dbReference type="Proteomes" id="UP001150062">
    <property type="component" value="Unassembled WGS sequence"/>
</dbReference>
<dbReference type="InterPro" id="IPR035979">
    <property type="entry name" value="RBD_domain_sf"/>
</dbReference>
<accession>A0ABQ8YY36</accession>
<dbReference type="InterPro" id="IPR027815">
    <property type="entry name" value="CSC1/OSCA1-like_cyt"/>
</dbReference>
<dbReference type="Pfam" id="PF14703">
    <property type="entry name" value="PHM7_cyt"/>
    <property type="match status" value="1"/>
</dbReference>
<evidence type="ECO:0000259" key="4">
    <source>
        <dbReference type="PROSITE" id="PS50102"/>
    </source>
</evidence>
<feature type="compositionally biased region" description="Basic and acidic residues" evidence="2">
    <location>
        <begin position="44"/>
        <end position="111"/>
    </location>
</feature>
<dbReference type="InterPro" id="IPR045122">
    <property type="entry name" value="Csc1-like"/>
</dbReference>
<feature type="domain" description="RRM" evidence="4">
    <location>
        <begin position="292"/>
        <end position="337"/>
    </location>
</feature>
<comment type="caution">
    <text evidence="5">The sequence shown here is derived from an EMBL/GenBank/DDBJ whole genome shotgun (WGS) entry which is preliminary data.</text>
</comment>
<dbReference type="InterPro" id="IPR012677">
    <property type="entry name" value="Nucleotide-bd_a/b_plait_sf"/>
</dbReference>
<protein>
    <submittedName>
        <fullName evidence="5">Transmembrane protein</fullName>
    </submittedName>
</protein>
<keyword evidence="6" id="KW-1185">Reference proteome</keyword>
<feature type="compositionally biased region" description="Low complexity" evidence="2">
    <location>
        <begin position="34"/>
        <end position="43"/>
    </location>
</feature>
<keyword evidence="3" id="KW-0472">Membrane</keyword>
<feature type="transmembrane region" description="Helical" evidence="3">
    <location>
        <begin position="512"/>
        <end position="531"/>
    </location>
</feature>
<keyword evidence="1" id="KW-0694">RNA-binding</keyword>
<dbReference type="PROSITE" id="PS50102">
    <property type="entry name" value="RRM"/>
    <property type="match status" value="1"/>
</dbReference>
<feature type="transmembrane region" description="Helical" evidence="3">
    <location>
        <begin position="552"/>
        <end position="574"/>
    </location>
</feature>
<sequence length="901" mass="105539">MSFSDSSSPEKEHTSSTDSSGTLSESTNMRFGQESNSKSNLIKKNSELKKQKKEDKEMASEKETSDESKSSSESKPKSESDSEHASEKEKEKETKKESETESEKESEKESETESETETELDQEEKNPIAENNESNLKMIQPAERNEFIQKSKLYRKERKYHLSKDDKIRSIKCCSTSITDCSKFGIGVSVYFETIQLFIILFTFFLFFCVVVTYLNYNNGKRDCTDSECKFENKTVWTKSSIGNQNGIDTQSILIGFCFLIVLIWYTLIEQRLKEKISQYYFQRSTFETRDYAVFVENLPTDVEKRALNEFFSRFGEVYEIQMSMNFGELIKKKKRRLLLENKIVQLRAQYRKWYLYLLRYLPFSIRKKINYFNSIEEISPLVKEVKEEMEELKHNKLKSTGKCIIIFKEVTSASKCLNYYNIYPFIRVLRTILFFIKWKNIKFGNKKIKVKRAPHPDDILWENLEISKLSRYFRILIKTILIIVFLFGGLILIVLLESQKASLKSSNSDTSTFIIGIGISFIIIIINSFLRVTGQKLASFTKTQTKSQQNASFVVELLTSLLLNSTIYIFFIYSPLGICFGDFALSKNIGDCKNQPSFFDNIGWIIVLIPFSNCFIAPTIETILTTCLGVYQKYRAKKNALTQFSLYKGFDLPEFPLGLRYLRIFLIIFLCLSLFSAFPYVILICWLGLIYIYYLDRWSVVTIYRASHFWDDTISLKMMSAFPWFLGLMLFYNKFWWSTHNNDYSAPNFFNPSDIGYILIIIWIVFIFWKFGLKQSLKLFSRSSKARKKDNRISQPFNDSFAQYTLPIHDIISDLTFEKNGQEWEDLENKFDTNTQNSEMSQWEEDKEQIQLKSEDWINNNEDDEHKKKSDLSDSDWEEDKDQKKNNNSSTSSSDIELIN</sequence>
<dbReference type="PANTHER" id="PTHR13018:SF135">
    <property type="entry name" value="CSC1_OSCA1-LIKE 7TM REGION DOMAIN-CONTAINING PROTEIN"/>
    <property type="match status" value="1"/>
</dbReference>
<dbReference type="PANTHER" id="PTHR13018">
    <property type="entry name" value="PROBABLE MEMBRANE PROTEIN DUF221-RELATED"/>
    <property type="match status" value="1"/>
</dbReference>
<feature type="transmembrane region" description="Helical" evidence="3">
    <location>
        <begin position="756"/>
        <end position="774"/>
    </location>
</feature>
<dbReference type="InterPro" id="IPR000504">
    <property type="entry name" value="RRM_dom"/>
</dbReference>
<name>A0ABQ8YY36_9EUKA</name>
<feature type="transmembrane region" description="Helical" evidence="3">
    <location>
        <begin position="250"/>
        <end position="269"/>
    </location>
</feature>
<evidence type="ECO:0000256" key="2">
    <source>
        <dbReference type="SAM" id="MobiDB-lite"/>
    </source>
</evidence>
<dbReference type="SUPFAM" id="SSF54928">
    <property type="entry name" value="RNA-binding domain, RBD"/>
    <property type="match status" value="1"/>
</dbReference>
<evidence type="ECO:0000313" key="6">
    <source>
        <dbReference type="Proteomes" id="UP001150062"/>
    </source>
</evidence>
<gene>
    <name evidence="5" type="ORF">M0813_16962</name>
</gene>
<feature type="transmembrane region" description="Helical" evidence="3">
    <location>
        <begin position="476"/>
        <end position="497"/>
    </location>
</feature>
<feature type="compositionally biased region" description="Low complexity" evidence="2">
    <location>
        <begin position="887"/>
        <end position="901"/>
    </location>
</feature>
<keyword evidence="3" id="KW-1133">Transmembrane helix</keyword>